<evidence type="ECO:0000313" key="2">
    <source>
        <dbReference type="EMBL" id="PMD61924.1"/>
    </source>
</evidence>
<evidence type="ECO:0000313" key="3">
    <source>
        <dbReference type="Proteomes" id="UP000235371"/>
    </source>
</evidence>
<dbReference type="Proteomes" id="UP000235371">
    <property type="component" value="Unassembled WGS sequence"/>
</dbReference>
<sequence length="629" mass="71978">MDGLSAAASGIAVVSLAIQLVDSVREIRRFLRDVSEAPKELRRLIDLLEQLELILENIGALVERQQEHTAQAEIDVSGSILRAMRTCESKLQMLEGVVEAAKKSATATNKTTRTFGSFRLACKRREIEEFESQLRDAINLLNLAMTTNLTIGHVLELVTATNQMTTTISRELLHSRNDSGTDADHGVSATAEVSIQSKKRKAGFKLSKRQSYAFSSYSGLFGKLYIRRKISDSTFGDEEEPSPMTAYANETTWTFMPSFLSYAFDFRYLNTCGHIERSLRTYPVLPLNHPVWEMCECGDLKGIQKLLSNQQISPSCVNSYGTTLLHRSASYNRAEICQFLIEVGLTAQETNRGPVWTTHPRIPNKNRLKAAKDVEKTYDIISCHMRNLDSTDFSAGLFTSTFVEIPVDLFTRIVHEWLTEENINDCSLPFQCPQWKSIIFHLIRLGSNLQRGSKKGITILDDLMNRADTPFESKSFGLAWLDILTELRLDVVEYLRTEYCFYFDPSKSLPMLEGNWSTDFRARRLVVSEETPSISWDWFIDANGKTFEVLEEFKNFGPSYHNVIYWYPTRPELFSNWPFLYPKWAFDMEEAKVRSWDKKLAGLVQLAEDRFERRWHKKATKLARAQGLL</sequence>
<dbReference type="PROSITE" id="PS50088">
    <property type="entry name" value="ANK_REPEAT"/>
    <property type="match status" value="1"/>
</dbReference>
<dbReference type="AlphaFoldDB" id="A0A2J6TFX9"/>
<dbReference type="InterPro" id="IPR002110">
    <property type="entry name" value="Ankyrin_rpt"/>
</dbReference>
<dbReference type="STRING" id="1095630.A0A2J6TFX9"/>
<accession>A0A2J6TFX9</accession>
<gene>
    <name evidence="2" type="ORF">K444DRAFT_642186</name>
</gene>
<keyword evidence="3" id="KW-1185">Reference proteome</keyword>
<dbReference type="RefSeq" id="XP_024738828.1">
    <property type="nucleotide sequence ID" value="XM_024884707.1"/>
</dbReference>
<dbReference type="OrthoDB" id="539213at2759"/>
<proteinExistence type="predicted"/>
<reference evidence="2 3" key="1">
    <citation type="submission" date="2016-04" db="EMBL/GenBank/DDBJ databases">
        <title>A degradative enzymes factory behind the ericoid mycorrhizal symbiosis.</title>
        <authorList>
            <consortium name="DOE Joint Genome Institute"/>
            <person name="Martino E."/>
            <person name="Morin E."/>
            <person name="Grelet G."/>
            <person name="Kuo A."/>
            <person name="Kohler A."/>
            <person name="Daghino S."/>
            <person name="Barry K."/>
            <person name="Choi C."/>
            <person name="Cichocki N."/>
            <person name="Clum A."/>
            <person name="Copeland A."/>
            <person name="Hainaut M."/>
            <person name="Haridas S."/>
            <person name="Labutti K."/>
            <person name="Lindquist E."/>
            <person name="Lipzen A."/>
            <person name="Khouja H.-R."/>
            <person name="Murat C."/>
            <person name="Ohm R."/>
            <person name="Olson A."/>
            <person name="Spatafora J."/>
            <person name="Veneault-Fourrey C."/>
            <person name="Henrissat B."/>
            <person name="Grigoriev I."/>
            <person name="Martin F."/>
            <person name="Perotto S."/>
        </authorList>
    </citation>
    <scope>NUCLEOTIDE SEQUENCE [LARGE SCALE GENOMIC DNA]</scope>
    <source>
        <strain evidence="2 3">E</strain>
    </source>
</reference>
<evidence type="ECO:0000256" key="1">
    <source>
        <dbReference type="PROSITE-ProRule" id="PRU00023"/>
    </source>
</evidence>
<dbReference type="InParanoid" id="A0A2J6TFX9"/>
<dbReference type="GeneID" id="36592784"/>
<dbReference type="SUPFAM" id="SSF48403">
    <property type="entry name" value="Ankyrin repeat"/>
    <property type="match status" value="1"/>
</dbReference>
<name>A0A2J6TFX9_9HELO</name>
<dbReference type="EMBL" id="KZ613785">
    <property type="protein sequence ID" value="PMD61924.1"/>
    <property type="molecule type" value="Genomic_DNA"/>
</dbReference>
<feature type="repeat" description="ANK" evidence="1">
    <location>
        <begin position="320"/>
        <end position="352"/>
    </location>
</feature>
<protein>
    <submittedName>
        <fullName evidence="2">Uncharacterized protein</fullName>
    </submittedName>
</protein>
<organism evidence="2 3">
    <name type="scientific">Hyaloscypha bicolor E</name>
    <dbReference type="NCBI Taxonomy" id="1095630"/>
    <lineage>
        <taxon>Eukaryota</taxon>
        <taxon>Fungi</taxon>
        <taxon>Dikarya</taxon>
        <taxon>Ascomycota</taxon>
        <taxon>Pezizomycotina</taxon>
        <taxon>Leotiomycetes</taxon>
        <taxon>Helotiales</taxon>
        <taxon>Hyaloscyphaceae</taxon>
        <taxon>Hyaloscypha</taxon>
        <taxon>Hyaloscypha bicolor</taxon>
    </lineage>
</organism>
<dbReference type="Gene3D" id="1.25.40.20">
    <property type="entry name" value="Ankyrin repeat-containing domain"/>
    <property type="match status" value="1"/>
</dbReference>
<dbReference type="InterPro" id="IPR036770">
    <property type="entry name" value="Ankyrin_rpt-contain_sf"/>
</dbReference>
<keyword evidence="1" id="KW-0040">ANK repeat</keyword>